<sequence>MYPSWGNYGGGQPPPTNQFEPRSAPVRAPAPPGAALGGYGAPPSSNVSSLREQHLQQMQQLQQLHQKQLQSVLHYSGGYGGGPDVWQGQGAPPGLPPGQDTTTNYPNDQSEPPRGPPGSAPPQPQEDAPPKPPEPIPPAAQQYYAAPRAQTSNNDNNAPKDSPAICFPQQEENPDFTSMTLQDQQQFWYKQHLQNLQKLKNERAKQGQGDGQPADKKQKQADTPPPPVEPPKNAPPPPPPKEEPPPPPPPEEPKADNIINTGDPFEAARLQQLQAAAAQWQQAQQQRAAHQYQALMQEHAQLQRILQQYQQFIQQPAHLQTMPLDMQLKHYDVQQQQFTPVYQDWDQHFKLWQEQFHSYPHKDQLQDYEAQWKQWQEQMNSTAAHLQERVTTLRTMQHQYGPPPGYGGMMGQYGQNKPPVPDSQVHHPQPPANMEHSPSVGPQSVGPPPSGPPPVGPPLSGPTPVGPPPSGQHPAGPPPSGPPPVGPPPSGPPPTGQPPAVTTSQGGISAAPTMSTPTSELYQTAGAENMPEPYNNAGPPHPGMRPLGPQGPRGPRFDGARFDLSQQQRFNAPPRFDPRQRFNPPPRGAPGRFEPPMRQNAPCFERPPGPPSNASSRFDRPPGLLQNPLNRFERPLGPTQNPMSRFERPSGTGQNSPRFERPPGPGQGPMSRFERPPGPGQGPMSRFERPPGPGQGPMSRFERPPGPGQGPMSRFERPPGPGQGPMSRFERPPGPGQGQMSRFERPPGPGQGPMSRFERPLGSQPQVGVGSQVNPRSAAQIKEESPKTTGSQVQQAGSQESTPQDKKSTVDDALADDIVDSGNGFFVQSDPIPQTSQKDTQQKAEEQVAGATDKAKEAEALKPAVSAPSATPLKQTPTTPSQAPGQAKSSVNNGPPPRPMPHDVPRQPPPGPPHDDNQMGPSPMARGRGRGQMPMLMHGRGRGRGRGMLGGPMGPPHGYNPSIQPAEEEERSGYDYEAPHEHMRQRGEEEVDYEWGDPSAEPGRMPGRGPPLREEDMWHPEEHHFGEDYYEEAEGQEELVEEQAEHWEEAPEPQPESEYWEEQDPYWNARRPPMRGRPPFPHGMRGRPPPPRGFMHQGPRRPPPPHMEGMEHDPHGPPLGFKGPPRGHMGPPMHRGPAPRGHPVHHGMMERDMRRPPPPREMMERETRGLPPYHDPMERDPAWPPPPHGREPRRLPPPPPHAIMERDIRRPPPFGPGHPRRRPPFPHEDPEGIYEETCEDEYAPPEDGYRRPPPPPRDFISRDYEHGQEDYHPPPPPPKDWEAERGGREYPPYPPHGPPERMRDNRWPEGRERPYPYEEDDQGRPDYEGGGYPDEPPYGARQPPYRGQPDWEKPLPERTYPPSMEPRRPSFEGASEPGMDIPHPPPPGPPGNHPDASLEPSSPGSAKGILALSQRQHEIILKAAQELKMIRELQEIKGTGGEMATSAAPEVKTDLPPGLLGLEIPPEVKTALQSTGLLPETGQAPGMKPPSWDSGYGPPPQEGGFHPQPPPSTKPIIGKTVDYGHGHETGATVERMSYGERIILRPDPVSERSYEKEPLGPRDPYGRDPYFDRRNDPYMGRREWSRERERDSYRDRPGMDHDRERFDRERFPRDDRPPPGPPGRPGYRDRERDQRDREGRSSRDREPYGRPPYDRPPYDRGPERFEHGPPGPPGYGSDRRSYPDERPPGPPPSMAPAPGPPPRAEKKAETKNVDDLLKPPGRASRPDRIVIIMRGLSGSGKSHVAKLIRDKEVECGGAPPRVLGLDDYFMTEVEKVEKDPESGKNVKHRVLEYEYEPEMEDTYRNSMLKTFKKTLDDGFFPFIIIDAINDRVKYFDQFWSAAKTKGFEVYVAEITADNQTCAKRNIHGRKMKDLSKMAGSWEPTPRHMVRLDIRSLLQDAAIEEVEMEDFDPSKEELKAEVKVKKEEEEEADRVGLRLFSASSLSVDVGYIPKSKWEMDTSEAKLDKLDGLVGGSKRKRESDVAGMEDFLQLPDDYATRMSEPGKKRVRWADLEEKKDADRKRAIGFVVGQTDWEKITDESGQLAQRALNRTKYF</sequence>
<feature type="compositionally biased region" description="Acidic residues" evidence="13">
    <location>
        <begin position="1231"/>
        <end position="1244"/>
    </location>
</feature>
<feature type="compositionally biased region" description="Basic and acidic residues" evidence="13">
    <location>
        <begin position="1626"/>
        <end position="1667"/>
    </location>
</feature>
<dbReference type="OrthoDB" id="513595at2759"/>
<comment type="function">
    <text evidence="9">Plays a role in the reduction of telomerase activity during differentiation of embryonic stem cells by binding to the core promoter of TERT and controlling its down-regulation.</text>
</comment>
<feature type="compositionally biased region" description="Basic and acidic residues" evidence="13">
    <location>
        <begin position="1703"/>
        <end position="1717"/>
    </location>
</feature>
<dbReference type="Pfam" id="PF13671">
    <property type="entry name" value="AAA_33"/>
    <property type="match status" value="1"/>
</dbReference>
<dbReference type="GeneID" id="105889777"/>
<evidence type="ECO:0000256" key="4">
    <source>
        <dbReference type="ARBA" id="ARBA00022499"/>
    </source>
</evidence>
<feature type="region of interest" description="Disordered" evidence="13">
    <location>
        <begin position="1477"/>
        <end position="1725"/>
    </location>
</feature>
<dbReference type="Proteomes" id="UP000515152">
    <property type="component" value="Chromosome 15"/>
</dbReference>
<feature type="compositionally biased region" description="Polar residues" evidence="13">
    <location>
        <begin position="503"/>
        <end position="522"/>
    </location>
</feature>
<feature type="compositionally biased region" description="Polar residues" evidence="13">
    <location>
        <begin position="175"/>
        <end position="198"/>
    </location>
</feature>
<feature type="compositionally biased region" description="Basic and acidic residues" evidence="13">
    <location>
        <begin position="1542"/>
        <end position="1617"/>
    </location>
</feature>
<feature type="compositionally biased region" description="Polar residues" evidence="13">
    <location>
        <begin position="868"/>
        <end position="893"/>
    </location>
</feature>
<feature type="compositionally biased region" description="Low complexity" evidence="13">
    <location>
        <begin position="1123"/>
        <end position="1141"/>
    </location>
</feature>
<feature type="compositionally biased region" description="Pro residues" evidence="13">
    <location>
        <begin position="113"/>
        <end position="124"/>
    </location>
</feature>
<evidence type="ECO:0000256" key="7">
    <source>
        <dbReference type="ARBA" id="ARBA00023163"/>
    </source>
</evidence>
<feature type="compositionally biased region" description="Low complexity" evidence="13">
    <location>
        <begin position="139"/>
        <end position="150"/>
    </location>
</feature>
<feature type="compositionally biased region" description="Basic and acidic residues" evidence="13">
    <location>
        <begin position="1259"/>
        <end position="1272"/>
    </location>
</feature>
<feature type="compositionally biased region" description="Basic and acidic residues" evidence="13">
    <location>
        <begin position="1279"/>
        <end position="1288"/>
    </location>
</feature>
<feature type="region of interest" description="Disordered" evidence="13">
    <location>
        <begin position="397"/>
        <end position="1016"/>
    </location>
</feature>
<feature type="compositionally biased region" description="Acidic residues" evidence="13">
    <location>
        <begin position="1032"/>
        <end position="1042"/>
    </location>
</feature>
<feature type="domain" description="YLPM1-like spectrin repeat" evidence="14">
    <location>
        <begin position="285"/>
        <end position="402"/>
    </location>
</feature>
<accession>A0A6P8GFP1</accession>
<dbReference type="FunFam" id="3.40.50.300:FF:000399">
    <property type="entry name" value="YLP motif containing 1"/>
    <property type="match status" value="1"/>
</dbReference>
<dbReference type="PANTHER" id="PTHR13413:SF0">
    <property type="entry name" value="YLP MOTIF-CONTAINING PROTEIN 1"/>
    <property type="match status" value="1"/>
</dbReference>
<dbReference type="RefSeq" id="XP_031437908.1">
    <property type="nucleotide sequence ID" value="XM_031582048.2"/>
</dbReference>
<feature type="compositionally biased region" description="Pro residues" evidence="13">
    <location>
        <begin position="1075"/>
        <end position="1092"/>
    </location>
</feature>
<dbReference type="GO" id="GO:0016607">
    <property type="term" value="C:nuclear speck"/>
    <property type="evidence" value="ECO:0007669"/>
    <property type="project" value="UniProtKB-SubCell"/>
</dbReference>
<dbReference type="InterPro" id="IPR058903">
    <property type="entry name" value="Spectrin_YLPM1-like"/>
</dbReference>
<name>A0A6P8GFP1_CLUHA</name>
<feature type="compositionally biased region" description="Polar residues" evidence="13">
    <location>
        <begin position="763"/>
        <end position="777"/>
    </location>
</feature>
<evidence type="ECO:0000256" key="8">
    <source>
        <dbReference type="ARBA" id="ARBA00023242"/>
    </source>
</evidence>
<evidence type="ECO:0000256" key="3">
    <source>
        <dbReference type="ARBA" id="ARBA00022491"/>
    </source>
</evidence>
<keyword evidence="2" id="KW-0488">Methylation</keyword>
<keyword evidence="4" id="KW-1017">Isopeptide bond</keyword>
<feature type="region of interest" description="Disordered" evidence="13">
    <location>
        <begin position="1440"/>
        <end position="1462"/>
    </location>
</feature>
<dbReference type="Pfam" id="PF26583">
    <property type="entry name" value="Spectrin_YLPM1"/>
    <property type="match status" value="1"/>
</dbReference>
<feature type="compositionally biased region" description="Low complexity" evidence="13">
    <location>
        <begin position="55"/>
        <end position="70"/>
    </location>
</feature>
<protein>
    <recommendedName>
        <fullName evidence="11">YLP motif-containing protein 1</fullName>
    </recommendedName>
    <alternativeName>
        <fullName evidence="12">Nuclear protein ZAP3</fullName>
    </alternativeName>
</protein>
<feature type="compositionally biased region" description="Pro residues" evidence="13">
    <location>
        <begin position="1382"/>
        <end position="1392"/>
    </location>
</feature>
<dbReference type="SUPFAM" id="SSF52540">
    <property type="entry name" value="P-loop containing nucleoside triphosphate hydrolases"/>
    <property type="match status" value="1"/>
</dbReference>
<keyword evidence="8" id="KW-0539">Nucleus</keyword>
<dbReference type="Gene3D" id="3.40.50.300">
    <property type="entry name" value="P-loop containing nucleotide triphosphate hydrolases"/>
    <property type="match status" value="1"/>
</dbReference>
<feature type="compositionally biased region" description="Pro residues" evidence="13">
    <location>
        <begin position="1688"/>
        <end position="1702"/>
    </location>
</feature>
<dbReference type="PANTHER" id="PTHR13413">
    <property type="entry name" value="YLP MOTIF CONTAINING PROTEIN NUCLEAR PROTEIN ZAP"/>
    <property type="match status" value="1"/>
</dbReference>
<evidence type="ECO:0000256" key="2">
    <source>
        <dbReference type="ARBA" id="ARBA00022481"/>
    </source>
</evidence>
<keyword evidence="3" id="KW-0678">Repressor</keyword>
<evidence type="ECO:0000256" key="11">
    <source>
        <dbReference type="ARBA" id="ARBA00068971"/>
    </source>
</evidence>
<evidence type="ECO:0000256" key="13">
    <source>
        <dbReference type="SAM" id="MobiDB-lite"/>
    </source>
</evidence>
<feature type="region of interest" description="Disordered" evidence="13">
    <location>
        <begin position="1"/>
        <end position="260"/>
    </location>
</feature>
<feature type="compositionally biased region" description="Pro residues" evidence="13">
    <location>
        <begin position="1497"/>
        <end position="1513"/>
    </location>
</feature>
<feature type="compositionally biased region" description="Pro residues" evidence="13">
    <location>
        <begin position="223"/>
        <end position="250"/>
    </location>
</feature>
<comment type="subunit">
    <text evidence="10">Interacts with PPP1CA and NCOA5. Forms a complex with ILF2, ILF3, KHDRBS1, RBMX, NCOA5 and PPP1CA.</text>
</comment>
<keyword evidence="5" id="KW-0832">Ubl conjugation</keyword>
<keyword evidence="7" id="KW-0804">Transcription</keyword>
<evidence type="ECO:0000259" key="14">
    <source>
        <dbReference type="Pfam" id="PF26583"/>
    </source>
</evidence>
<gene>
    <name evidence="16" type="primary">ylpm1</name>
</gene>
<organism evidence="15 16">
    <name type="scientific">Clupea harengus</name>
    <name type="common">Atlantic herring</name>
    <dbReference type="NCBI Taxonomy" id="7950"/>
    <lineage>
        <taxon>Eukaryota</taxon>
        <taxon>Metazoa</taxon>
        <taxon>Chordata</taxon>
        <taxon>Craniata</taxon>
        <taxon>Vertebrata</taxon>
        <taxon>Euteleostomi</taxon>
        <taxon>Actinopterygii</taxon>
        <taxon>Neopterygii</taxon>
        <taxon>Teleostei</taxon>
        <taxon>Clupei</taxon>
        <taxon>Clupeiformes</taxon>
        <taxon>Clupeoidei</taxon>
        <taxon>Clupeidae</taxon>
        <taxon>Clupea</taxon>
    </lineage>
</organism>
<dbReference type="CTD" id="56252"/>
<evidence type="ECO:0000256" key="9">
    <source>
        <dbReference type="ARBA" id="ARBA00058677"/>
    </source>
</evidence>
<feature type="region of interest" description="Disordered" evidence="13">
    <location>
        <begin position="1032"/>
        <end position="1409"/>
    </location>
</feature>
<feature type="compositionally biased region" description="Low complexity" evidence="13">
    <location>
        <begin position="544"/>
        <end position="554"/>
    </location>
</feature>
<dbReference type="InterPro" id="IPR026314">
    <property type="entry name" value="YLP_motif_con_p1"/>
</dbReference>
<feature type="compositionally biased region" description="Pro residues" evidence="13">
    <location>
        <begin position="445"/>
        <end position="497"/>
    </location>
</feature>
<dbReference type="InterPro" id="IPR027417">
    <property type="entry name" value="P-loop_NTPase"/>
</dbReference>
<evidence type="ECO:0000313" key="16">
    <source>
        <dbReference type="RefSeq" id="XP_031437908.1"/>
    </source>
</evidence>
<feature type="compositionally biased region" description="Basic and acidic residues" evidence="13">
    <location>
        <begin position="971"/>
        <end position="988"/>
    </location>
</feature>
<keyword evidence="6" id="KW-0805">Transcription regulation</keyword>
<evidence type="ECO:0000313" key="15">
    <source>
        <dbReference type="Proteomes" id="UP000515152"/>
    </source>
</evidence>
<reference evidence="16" key="1">
    <citation type="submission" date="2025-08" db="UniProtKB">
        <authorList>
            <consortium name="RefSeq"/>
        </authorList>
    </citation>
    <scope>IDENTIFICATION</scope>
</reference>
<dbReference type="GO" id="GO:0032204">
    <property type="term" value="P:regulation of telomere maintenance"/>
    <property type="evidence" value="ECO:0007669"/>
    <property type="project" value="TreeGrafter"/>
</dbReference>
<feature type="compositionally biased region" description="Basic and acidic residues" evidence="13">
    <location>
        <begin position="1298"/>
        <end position="1327"/>
    </location>
</feature>
<comment type="subcellular location">
    <subcellularLocation>
        <location evidence="1">Nucleus speckle</location>
    </subcellularLocation>
</comment>
<keyword evidence="15" id="KW-1185">Reference proteome</keyword>
<feature type="compositionally biased region" description="Basic and acidic residues" evidence="13">
    <location>
        <begin position="1677"/>
        <end position="1687"/>
    </location>
</feature>
<evidence type="ECO:0000256" key="12">
    <source>
        <dbReference type="ARBA" id="ARBA00083294"/>
    </source>
</evidence>
<evidence type="ECO:0000256" key="1">
    <source>
        <dbReference type="ARBA" id="ARBA00004324"/>
    </source>
</evidence>
<feature type="compositionally biased region" description="Polar residues" evidence="13">
    <location>
        <begin position="100"/>
        <end position="109"/>
    </location>
</feature>
<feature type="compositionally biased region" description="Polar residues" evidence="13">
    <location>
        <begin position="787"/>
        <end position="802"/>
    </location>
</feature>
<evidence type="ECO:0000256" key="6">
    <source>
        <dbReference type="ARBA" id="ARBA00023015"/>
    </source>
</evidence>
<proteinExistence type="predicted"/>
<evidence type="ECO:0000256" key="10">
    <source>
        <dbReference type="ARBA" id="ARBA00065932"/>
    </source>
</evidence>
<evidence type="ECO:0000256" key="5">
    <source>
        <dbReference type="ARBA" id="ARBA00022843"/>
    </source>
</evidence>